<proteinExistence type="predicted"/>
<dbReference type="OrthoDB" id="2358153at2759"/>
<feature type="compositionally biased region" description="Low complexity" evidence="1">
    <location>
        <begin position="248"/>
        <end position="258"/>
    </location>
</feature>
<accession>A0A1X2G5W0</accession>
<feature type="region of interest" description="Disordered" evidence="1">
    <location>
        <begin position="271"/>
        <end position="338"/>
    </location>
</feature>
<dbReference type="Proteomes" id="UP000242146">
    <property type="component" value="Unassembled WGS sequence"/>
</dbReference>
<feature type="compositionally biased region" description="Basic and acidic residues" evidence="1">
    <location>
        <begin position="134"/>
        <end position="151"/>
    </location>
</feature>
<name>A0A1X2G5W0_9FUNG</name>
<protein>
    <submittedName>
        <fullName evidence="2">Uncharacterized protein</fullName>
    </submittedName>
</protein>
<keyword evidence="3" id="KW-1185">Reference proteome</keyword>
<organism evidence="2 3">
    <name type="scientific">Hesseltinella vesiculosa</name>
    <dbReference type="NCBI Taxonomy" id="101127"/>
    <lineage>
        <taxon>Eukaryota</taxon>
        <taxon>Fungi</taxon>
        <taxon>Fungi incertae sedis</taxon>
        <taxon>Mucoromycota</taxon>
        <taxon>Mucoromycotina</taxon>
        <taxon>Mucoromycetes</taxon>
        <taxon>Mucorales</taxon>
        <taxon>Cunninghamellaceae</taxon>
        <taxon>Hesseltinella</taxon>
    </lineage>
</organism>
<evidence type="ECO:0000313" key="2">
    <source>
        <dbReference type="EMBL" id="ORX45868.1"/>
    </source>
</evidence>
<comment type="caution">
    <text evidence="2">The sequence shown here is derived from an EMBL/GenBank/DDBJ whole genome shotgun (WGS) entry which is preliminary data.</text>
</comment>
<reference evidence="2 3" key="1">
    <citation type="submission" date="2016-07" db="EMBL/GenBank/DDBJ databases">
        <title>Pervasive Adenine N6-methylation of Active Genes in Fungi.</title>
        <authorList>
            <consortium name="DOE Joint Genome Institute"/>
            <person name="Mondo S.J."/>
            <person name="Dannebaum R.O."/>
            <person name="Kuo R.C."/>
            <person name="Labutti K."/>
            <person name="Haridas S."/>
            <person name="Kuo A."/>
            <person name="Salamov A."/>
            <person name="Ahrendt S.R."/>
            <person name="Lipzen A."/>
            <person name="Sullivan W."/>
            <person name="Andreopoulos W.B."/>
            <person name="Clum A."/>
            <person name="Lindquist E."/>
            <person name="Daum C."/>
            <person name="Ramamoorthy G.K."/>
            <person name="Gryganskyi A."/>
            <person name="Culley D."/>
            <person name="Magnuson J.K."/>
            <person name="James T.Y."/>
            <person name="O'Malley M.A."/>
            <person name="Stajich J.E."/>
            <person name="Spatafora J.W."/>
            <person name="Visel A."/>
            <person name="Grigoriev I.V."/>
        </authorList>
    </citation>
    <scope>NUCLEOTIDE SEQUENCE [LARGE SCALE GENOMIC DNA]</scope>
    <source>
        <strain evidence="2 3">NRRL 3301</strain>
    </source>
</reference>
<feature type="compositionally biased region" description="Low complexity" evidence="1">
    <location>
        <begin position="322"/>
        <end position="338"/>
    </location>
</feature>
<dbReference type="AlphaFoldDB" id="A0A1X2G5W0"/>
<feature type="region of interest" description="Disordered" evidence="1">
    <location>
        <begin position="217"/>
        <end position="258"/>
    </location>
</feature>
<sequence>MTENNLFQLAQVVSDLSPMEHRIHQRRTLPLRKNACAVCAVCFTCSKSYATTCTCDELQPRRGKNLPENGLDSRAKKLNKTDKQDYDFTIRWLQDHAHSIYRDERNRIIGLEQQAEVGLCKAHSSTLYRAKKRWEREHRSSSPMDLMDRDPPSSSSSSSSMGGIARKIQEFQYNQPAVHNMEPDLTMTPSTSYKRKRIDAPQASASTPIFASGPLMKAAQHSMSSPPMSFQLPPLHQTPPSPSPQPPSSVSSSLNTLSSSLQHQLYLTPKHRPNMLRHPSPHHHPHPPHHLPPPTPQSPLHQQPQPMHPPHHSSPSTPPLATPNQQQHSPTSPLPSLLLPVQHPQVETVSLKSMPSDDPTIYFIRNLAITDTFTFRHLLDETDITDAPPPGKRIIITDTTNDRIFPLSQAIRSVLPNPSSTHVEFCLGLTDKAPFDWSSCA</sequence>
<dbReference type="STRING" id="101127.A0A1X2G5W0"/>
<evidence type="ECO:0000256" key="1">
    <source>
        <dbReference type="SAM" id="MobiDB-lite"/>
    </source>
</evidence>
<feature type="compositionally biased region" description="Basic residues" evidence="1">
    <location>
        <begin position="271"/>
        <end position="289"/>
    </location>
</feature>
<feature type="compositionally biased region" description="Low complexity" evidence="1">
    <location>
        <begin position="152"/>
        <end position="161"/>
    </location>
</feature>
<gene>
    <name evidence="2" type="ORF">DM01DRAFT_1349225</name>
</gene>
<feature type="region of interest" description="Disordered" evidence="1">
    <location>
        <begin position="131"/>
        <end position="162"/>
    </location>
</feature>
<feature type="compositionally biased region" description="Pro residues" evidence="1">
    <location>
        <begin position="236"/>
        <end position="247"/>
    </location>
</feature>
<dbReference type="EMBL" id="MCGT01000040">
    <property type="protein sequence ID" value="ORX45868.1"/>
    <property type="molecule type" value="Genomic_DNA"/>
</dbReference>
<evidence type="ECO:0000313" key="3">
    <source>
        <dbReference type="Proteomes" id="UP000242146"/>
    </source>
</evidence>